<dbReference type="GO" id="GO:0001228">
    <property type="term" value="F:DNA-binding transcription activator activity, RNA polymerase II-specific"/>
    <property type="evidence" value="ECO:0007669"/>
    <property type="project" value="TreeGrafter"/>
</dbReference>
<dbReference type="RefSeq" id="XP_003015711.1">
    <property type="nucleotide sequence ID" value="XM_003015665.1"/>
</dbReference>
<evidence type="ECO:0000259" key="8">
    <source>
        <dbReference type="SMART" id="SM00906"/>
    </source>
</evidence>
<accession>D4AP55</accession>
<evidence type="ECO:0000313" key="9">
    <source>
        <dbReference type="EMBL" id="EFE35066.1"/>
    </source>
</evidence>
<dbReference type="GeneID" id="9525992"/>
<dbReference type="AlphaFoldDB" id="D4AP55"/>
<evidence type="ECO:0000256" key="6">
    <source>
        <dbReference type="ARBA" id="ARBA00023242"/>
    </source>
</evidence>
<feature type="region of interest" description="Disordered" evidence="7">
    <location>
        <begin position="1"/>
        <end position="102"/>
    </location>
</feature>
<dbReference type="EMBL" id="ABSU01000004">
    <property type="protein sequence ID" value="EFE35066.1"/>
    <property type="molecule type" value="Genomic_DNA"/>
</dbReference>
<dbReference type="OMA" id="TWISEPE"/>
<dbReference type="PANTHER" id="PTHR31944">
    <property type="entry name" value="HEME-RESPONSIVE ZINC FINGER TRANSCRIPTION FACTOR HAP1"/>
    <property type="match status" value="1"/>
</dbReference>
<organism evidence="9 10">
    <name type="scientific">Arthroderma benhamiae (strain ATCC MYA-4681 / CBS 112371)</name>
    <name type="common">Trichophyton mentagrophytes</name>
    <dbReference type="NCBI Taxonomy" id="663331"/>
    <lineage>
        <taxon>Eukaryota</taxon>
        <taxon>Fungi</taxon>
        <taxon>Dikarya</taxon>
        <taxon>Ascomycota</taxon>
        <taxon>Pezizomycotina</taxon>
        <taxon>Eurotiomycetes</taxon>
        <taxon>Eurotiomycetidae</taxon>
        <taxon>Onygenales</taxon>
        <taxon>Arthrodermataceae</taxon>
        <taxon>Trichophyton</taxon>
    </lineage>
</organism>
<evidence type="ECO:0000256" key="5">
    <source>
        <dbReference type="ARBA" id="ARBA00023163"/>
    </source>
</evidence>
<keyword evidence="5" id="KW-0804">Transcription</keyword>
<feature type="domain" description="Xylanolytic transcriptional activator regulatory" evidence="8">
    <location>
        <begin position="311"/>
        <end position="385"/>
    </location>
</feature>
<dbReference type="PANTHER" id="PTHR31944:SF131">
    <property type="entry name" value="HEME-RESPONSIVE ZINC FINGER TRANSCRIPTION FACTOR HAP1"/>
    <property type="match status" value="1"/>
</dbReference>
<comment type="caution">
    <text evidence="9">The sequence shown here is derived from an EMBL/GenBank/DDBJ whole genome shotgun (WGS) entry which is preliminary data.</text>
</comment>
<keyword evidence="3" id="KW-0805">Transcription regulation</keyword>
<keyword evidence="1" id="KW-0479">Metal-binding</keyword>
<feature type="compositionally biased region" description="Polar residues" evidence="7">
    <location>
        <begin position="37"/>
        <end position="81"/>
    </location>
</feature>
<dbReference type="GO" id="GO:0006351">
    <property type="term" value="P:DNA-templated transcription"/>
    <property type="evidence" value="ECO:0007669"/>
    <property type="project" value="InterPro"/>
</dbReference>
<dbReference type="GO" id="GO:0008270">
    <property type="term" value="F:zinc ion binding"/>
    <property type="evidence" value="ECO:0007669"/>
    <property type="project" value="InterPro"/>
</dbReference>
<evidence type="ECO:0000256" key="1">
    <source>
        <dbReference type="ARBA" id="ARBA00022723"/>
    </source>
</evidence>
<proteinExistence type="predicted"/>
<dbReference type="InterPro" id="IPR007219">
    <property type="entry name" value="XnlR_reg_dom"/>
</dbReference>
<dbReference type="eggNOG" id="ENOG502SJVT">
    <property type="taxonomic scope" value="Eukaryota"/>
</dbReference>
<keyword evidence="10" id="KW-1185">Reference proteome</keyword>
<gene>
    <name evidence="9" type="ORF">ARB_06022</name>
</gene>
<evidence type="ECO:0000256" key="2">
    <source>
        <dbReference type="ARBA" id="ARBA00022833"/>
    </source>
</evidence>
<dbReference type="CDD" id="cd12148">
    <property type="entry name" value="fungal_TF_MHR"/>
    <property type="match status" value="1"/>
</dbReference>
<reference evidence="10" key="1">
    <citation type="journal article" date="2011" name="Genome Biol.">
        <title>Comparative and functional genomics provide insights into the pathogenicity of dermatophytic fungi.</title>
        <authorList>
            <person name="Burmester A."/>
            <person name="Shelest E."/>
            <person name="Gloeckner G."/>
            <person name="Heddergott C."/>
            <person name="Schindler S."/>
            <person name="Staib P."/>
            <person name="Heidel A."/>
            <person name="Felder M."/>
            <person name="Petzold A."/>
            <person name="Szafranski K."/>
            <person name="Feuermann M."/>
            <person name="Pedruzzi I."/>
            <person name="Priebe S."/>
            <person name="Groth M."/>
            <person name="Winkler R."/>
            <person name="Li W."/>
            <person name="Kniemeyer O."/>
            <person name="Schroeckh V."/>
            <person name="Hertweck C."/>
            <person name="Hube B."/>
            <person name="White T.C."/>
            <person name="Platzer M."/>
            <person name="Guthke R."/>
            <person name="Heitman J."/>
            <person name="Woestemeyer J."/>
            <person name="Zipfel P.F."/>
            <person name="Monod M."/>
            <person name="Brakhage A.A."/>
        </authorList>
    </citation>
    <scope>NUCLEOTIDE SEQUENCE [LARGE SCALE GENOMIC DNA]</scope>
    <source>
        <strain evidence="10">ATCC MYA-4681 / CBS 112371</strain>
    </source>
</reference>
<sequence>MLEAERRQRRPAVNKPTALISVEGSNLKGADCISSERPASQSYPPSLTEGSTNGSAAVSQQSNDTVSMDSTRASSRVNQPHNLNLNNYNTSSPRIKETSSQLGGTFQIHRRAGLPGGPLAISGTTTHKGRSFGQSHWVNLISLFDDICGTVERHLQHNRPIALSNVEKCKALARTIKSRRVPSGPINLTLDLPSKKVSDELVDCYLQTIESVYRILHIPTFRRGYEALFLSAVNPAVNDAFVVQVKLVLAIGAVTYDKDFSLRDLANKWIYEAQAWLLDPKFKSRFNIQSLQSHLLLLFAQEMVGIDGDPMWVSVGTLLRRAIYMGLHKDPDGVPGNTLFVIEMRRRVWNTILEVCLQPSLTSGGPPLFSIDDFDTKSPRNFDDEQIEDSTAIQKNEFTQTSISMALRDTLPQRLAVITFLNSHGSLGTYETTLQLDKDLRSAYKSLCHTIQGYVRKSCPSPLFEFRAVDLIIQQYLSCLHMPFFGISLQESAYTFTRKAIIEAASKIWHSIYQTSSFPPRQPNECPASLPHDRLTLLATCGSGFYRTALLQATLLIAAELRAQIQDSESLGPIPLSQDLFTVLKNAKAWSIQCIEAGETNIKGHLLICVIDAHIQALLKYPVEDCTPASLIGALEDASAASLSILSRVATMDNVEHSTGALHEMPLDNMGEGAEDWRFMVGGELPNASPIFRPHLTHFIRWPIQCST</sequence>
<feature type="compositionally biased region" description="Polar residues" evidence="7">
    <location>
        <begin position="90"/>
        <end position="102"/>
    </location>
</feature>
<dbReference type="GO" id="GO:0000978">
    <property type="term" value="F:RNA polymerase II cis-regulatory region sequence-specific DNA binding"/>
    <property type="evidence" value="ECO:0007669"/>
    <property type="project" value="TreeGrafter"/>
</dbReference>
<keyword evidence="2" id="KW-0862">Zinc</keyword>
<dbReference type="Pfam" id="PF04082">
    <property type="entry name" value="Fungal_trans"/>
    <property type="match status" value="1"/>
</dbReference>
<keyword evidence="6" id="KW-0539">Nucleus</keyword>
<dbReference type="SMART" id="SM00906">
    <property type="entry name" value="Fungal_trans"/>
    <property type="match status" value="1"/>
</dbReference>
<keyword evidence="4" id="KW-0238">DNA-binding</keyword>
<protein>
    <submittedName>
        <fullName evidence="9">C6 transcription factor, putative</fullName>
    </submittedName>
</protein>
<evidence type="ECO:0000256" key="7">
    <source>
        <dbReference type="SAM" id="MobiDB-lite"/>
    </source>
</evidence>
<evidence type="ECO:0000256" key="3">
    <source>
        <dbReference type="ARBA" id="ARBA00023015"/>
    </source>
</evidence>
<dbReference type="Proteomes" id="UP000008866">
    <property type="component" value="Unassembled WGS sequence"/>
</dbReference>
<dbReference type="InterPro" id="IPR051430">
    <property type="entry name" value="Fungal_TF_Env_Response"/>
</dbReference>
<name>D4AP55_ARTBC</name>
<dbReference type="KEGG" id="abe:ARB_06022"/>
<evidence type="ECO:0000256" key="4">
    <source>
        <dbReference type="ARBA" id="ARBA00023125"/>
    </source>
</evidence>
<evidence type="ECO:0000313" key="10">
    <source>
        <dbReference type="Proteomes" id="UP000008866"/>
    </source>
</evidence>
<dbReference type="GO" id="GO:0005634">
    <property type="term" value="C:nucleus"/>
    <property type="evidence" value="ECO:0007669"/>
    <property type="project" value="TreeGrafter"/>
</dbReference>
<dbReference type="HOGENOM" id="CLU_007091_3_1_1"/>